<evidence type="ECO:0000313" key="2">
    <source>
        <dbReference type="EnsemblMetazoa" id="GPAI023944-PA"/>
    </source>
</evidence>
<reference evidence="2" key="2">
    <citation type="submission" date="2020-05" db="UniProtKB">
        <authorList>
            <consortium name="EnsemblMetazoa"/>
        </authorList>
    </citation>
    <scope>IDENTIFICATION</scope>
    <source>
        <strain evidence="2">IAEA</strain>
    </source>
</reference>
<feature type="region of interest" description="Disordered" evidence="1">
    <location>
        <begin position="46"/>
        <end position="88"/>
    </location>
</feature>
<dbReference type="VEuPathDB" id="VectorBase:GPAI023944"/>
<evidence type="ECO:0000313" key="3">
    <source>
        <dbReference type="Proteomes" id="UP000092445"/>
    </source>
</evidence>
<organism evidence="2 3">
    <name type="scientific">Glossina pallidipes</name>
    <name type="common">Tsetse fly</name>
    <dbReference type="NCBI Taxonomy" id="7398"/>
    <lineage>
        <taxon>Eukaryota</taxon>
        <taxon>Metazoa</taxon>
        <taxon>Ecdysozoa</taxon>
        <taxon>Arthropoda</taxon>
        <taxon>Hexapoda</taxon>
        <taxon>Insecta</taxon>
        <taxon>Pterygota</taxon>
        <taxon>Neoptera</taxon>
        <taxon>Endopterygota</taxon>
        <taxon>Diptera</taxon>
        <taxon>Brachycera</taxon>
        <taxon>Muscomorpha</taxon>
        <taxon>Hippoboscoidea</taxon>
        <taxon>Glossinidae</taxon>
        <taxon>Glossina</taxon>
    </lineage>
</organism>
<feature type="compositionally biased region" description="Low complexity" evidence="1">
    <location>
        <begin position="66"/>
        <end position="88"/>
    </location>
</feature>
<reference evidence="3" key="1">
    <citation type="submission" date="2014-03" db="EMBL/GenBank/DDBJ databases">
        <authorList>
            <person name="Aksoy S."/>
            <person name="Warren W."/>
            <person name="Wilson R.K."/>
        </authorList>
    </citation>
    <scope>NUCLEOTIDE SEQUENCE [LARGE SCALE GENOMIC DNA]</scope>
    <source>
        <strain evidence="3">IAEA</strain>
    </source>
</reference>
<dbReference type="EnsemblMetazoa" id="GPAI023944-RA">
    <property type="protein sequence ID" value="GPAI023944-PA"/>
    <property type="gene ID" value="GPAI023944"/>
</dbReference>
<name>A0A1A9ZSX5_GLOPL</name>
<sequence length="369" mass="39477">MLITRGIRMAYKPALKPLCLVKFAALNPSKKCLQIMPHVNQLFTSDAKEPPKITTEPLSSGADPKSGGTSTASQAAAPPSASSHAAAAQATASASTSAQSAGQQKSATFSSGVYAYATPDASSALSSTSEKIDTQSAVSEPLVGASATTSSSAALYSTTSSPIASSSPISSTRYQPSPDSLSSSSPFSFDNKATENKSSIDSIISSEIKLPNREQVEKYSFRAAVLVWDTSVYLYSLAARVFDEYVLKQPLLQEYWEYPPPKTVDQLDTSFFLCKYISYVRRYPCVRAFAFSQFKDFFQFNSNAMLMNIVDLPPPPDIPFRPAAAAIVKAIRAAIKALPAISATPPIAIAIRLPMDRKCEEVATLCLSV</sequence>
<keyword evidence="3" id="KW-1185">Reference proteome</keyword>
<dbReference type="Proteomes" id="UP000092445">
    <property type="component" value="Unassembled WGS sequence"/>
</dbReference>
<proteinExistence type="predicted"/>
<protein>
    <submittedName>
        <fullName evidence="2">Uncharacterized protein</fullName>
    </submittedName>
</protein>
<dbReference type="AlphaFoldDB" id="A0A1A9ZSX5"/>
<feature type="region of interest" description="Disordered" evidence="1">
    <location>
        <begin position="159"/>
        <end position="188"/>
    </location>
</feature>
<evidence type="ECO:0000256" key="1">
    <source>
        <dbReference type="SAM" id="MobiDB-lite"/>
    </source>
</evidence>
<accession>A0A1A9ZSX5</accession>